<evidence type="ECO:0008006" key="3">
    <source>
        <dbReference type="Google" id="ProtNLM"/>
    </source>
</evidence>
<accession>A0ABT9FT42</accession>
<evidence type="ECO:0000313" key="1">
    <source>
        <dbReference type="EMBL" id="MDP4097907.1"/>
    </source>
</evidence>
<protein>
    <recommendedName>
        <fullName evidence="3">Lipoprotein</fullName>
    </recommendedName>
</protein>
<reference evidence="1 2" key="1">
    <citation type="submission" date="2022-10" db="EMBL/GenBank/DDBJ databases">
        <title>Paenibacillus description and whole genome data of maize root bacterial community.</title>
        <authorList>
            <person name="Marton D."/>
            <person name="Farkas M."/>
            <person name="Cserhati M."/>
        </authorList>
    </citation>
    <scope>NUCLEOTIDE SEQUENCE [LARGE SCALE GENOMIC DNA]</scope>
    <source>
        <strain evidence="1 2">P96</strain>
    </source>
</reference>
<dbReference type="RefSeq" id="WP_305755473.1">
    <property type="nucleotide sequence ID" value="NZ_JAPCKK010000016.1"/>
</dbReference>
<gene>
    <name evidence="1" type="ORF">OIN60_14115</name>
</gene>
<dbReference type="EMBL" id="JAPCKK010000016">
    <property type="protein sequence ID" value="MDP4097907.1"/>
    <property type="molecule type" value="Genomic_DNA"/>
</dbReference>
<proteinExistence type="predicted"/>
<organism evidence="1 2">
    <name type="scientific">Paenibacillus zeirhizosphaerae</name>
    <dbReference type="NCBI Taxonomy" id="2987519"/>
    <lineage>
        <taxon>Bacteria</taxon>
        <taxon>Bacillati</taxon>
        <taxon>Bacillota</taxon>
        <taxon>Bacilli</taxon>
        <taxon>Bacillales</taxon>
        <taxon>Paenibacillaceae</taxon>
        <taxon>Paenibacillus</taxon>
    </lineage>
</organism>
<sequence length="181" mass="19821">MIEKLFLLLGIVLILGGCTTDLTDPPRYEGRSLEIGVIGDASSISAGNVSFTNVTFDELEDAGLSAKFDAVIIMKEHLAKAANPEYSAVYKSAGIPFFFMESEKSYVPFTEEELSYEEVPDLSSDLYATGVIQTGNEFKYWDFGLQNDKKTEAHIADVYARIFTTVESLQSGNSSSPEGDI</sequence>
<dbReference type="Proteomes" id="UP001241848">
    <property type="component" value="Unassembled WGS sequence"/>
</dbReference>
<dbReference type="PROSITE" id="PS51257">
    <property type="entry name" value="PROKAR_LIPOPROTEIN"/>
    <property type="match status" value="1"/>
</dbReference>
<keyword evidence="2" id="KW-1185">Reference proteome</keyword>
<evidence type="ECO:0000313" key="2">
    <source>
        <dbReference type="Proteomes" id="UP001241848"/>
    </source>
</evidence>
<name>A0ABT9FT42_9BACL</name>
<comment type="caution">
    <text evidence="1">The sequence shown here is derived from an EMBL/GenBank/DDBJ whole genome shotgun (WGS) entry which is preliminary data.</text>
</comment>